<accession>A0A4R6ISY1</accession>
<evidence type="ECO:0000313" key="2">
    <source>
        <dbReference type="EMBL" id="TDO23493.1"/>
    </source>
</evidence>
<dbReference type="RefSeq" id="WP_133475669.1">
    <property type="nucleotide sequence ID" value="NZ_SNWP01000014.1"/>
</dbReference>
<name>A0A4R6ISY1_9BACT</name>
<feature type="chain" id="PRO_5044608903" description="Lipocalin-like protein" evidence="1">
    <location>
        <begin position="26"/>
        <end position="164"/>
    </location>
</feature>
<organism evidence="3 4">
    <name type="scientific">Sediminibacterium goheungense</name>
    <dbReference type="NCBI Taxonomy" id="1086393"/>
    <lineage>
        <taxon>Bacteria</taxon>
        <taxon>Pseudomonadati</taxon>
        <taxon>Bacteroidota</taxon>
        <taxon>Chitinophagia</taxon>
        <taxon>Chitinophagales</taxon>
        <taxon>Chitinophagaceae</taxon>
        <taxon>Sediminibacterium</taxon>
    </lineage>
</organism>
<feature type="signal peptide" evidence="1">
    <location>
        <begin position="1"/>
        <end position="25"/>
    </location>
</feature>
<dbReference type="EMBL" id="SNWP01000016">
    <property type="protein sequence ID" value="TDO23493.1"/>
    <property type="molecule type" value="Genomic_DNA"/>
</dbReference>
<keyword evidence="1" id="KW-0732">Signal</keyword>
<comment type="caution">
    <text evidence="3">The sequence shown here is derived from an EMBL/GenBank/DDBJ whole genome shotgun (WGS) entry which is preliminary data.</text>
</comment>
<dbReference type="AlphaFoldDB" id="A0A4R6ISY1"/>
<reference evidence="3 4" key="1">
    <citation type="submission" date="2019-03" db="EMBL/GenBank/DDBJ databases">
        <title>Genomic Encyclopedia of Archaeal and Bacterial Type Strains, Phase II (KMG-II): from individual species to whole genera.</title>
        <authorList>
            <person name="Goeker M."/>
        </authorList>
    </citation>
    <scope>NUCLEOTIDE SEQUENCE [LARGE SCALE GENOMIC DNA]</scope>
    <source>
        <strain evidence="3 4">DSM 28323</strain>
    </source>
</reference>
<evidence type="ECO:0000313" key="4">
    <source>
        <dbReference type="Proteomes" id="UP000295741"/>
    </source>
</evidence>
<gene>
    <name evidence="3" type="ORF">BC659_3111</name>
    <name evidence="2" type="ORF">BC659_3353</name>
</gene>
<dbReference type="Proteomes" id="UP000295741">
    <property type="component" value="Unassembled WGS sequence"/>
</dbReference>
<evidence type="ECO:0000256" key="1">
    <source>
        <dbReference type="SAM" id="SignalP"/>
    </source>
</evidence>
<protein>
    <recommendedName>
        <fullName evidence="5">Lipocalin-like protein</fullName>
    </recommendedName>
</protein>
<dbReference type="EMBL" id="SNWP01000014">
    <property type="protein sequence ID" value="TDO25096.1"/>
    <property type="molecule type" value="Genomic_DNA"/>
</dbReference>
<sequence>MTRKLFLFATAFMSLTILFSFSYKAANFSGTWNLDESASELGQFGARGAYSKIVIDQSESAIKMTLSGAGFDGSNYEITETHTVGKESQNTGIMNSKKTSTLNWDGDQRFKVDIKLTLEFQGQSIDLTGIEKWEISGDGKTLTLLSTINTPQGEMSTKAVYKKG</sequence>
<keyword evidence="4" id="KW-1185">Reference proteome</keyword>
<proteinExistence type="predicted"/>
<dbReference type="OrthoDB" id="799853at2"/>
<evidence type="ECO:0008006" key="5">
    <source>
        <dbReference type="Google" id="ProtNLM"/>
    </source>
</evidence>
<evidence type="ECO:0000313" key="3">
    <source>
        <dbReference type="EMBL" id="TDO25096.1"/>
    </source>
</evidence>